<comment type="caution">
    <text evidence="2">The sequence shown here is derived from an EMBL/GenBank/DDBJ whole genome shotgun (WGS) entry which is preliminary data.</text>
</comment>
<evidence type="ECO:0000313" key="2">
    <source>
        <dbReference type="EMBL" id="RLU19001.1"/>
    </source>
</evidence>
<dbReference type="EMBL" id="QOIP01000009">
    <property type="protein sequence ID" value="RLU19001.1"/>
    <property type="molecule type" value="Genomic_DNA"/>
</dbReference>
<gene>
    <name evidence="2" type="ORF">DMN91_009359</name>
</gene>
<evidence type="ECO:0000259" key="1">
    <source>
        <dbReference type="Pfam" id="PF20700"/>
    </source>
</evidence>
<reference evidence="2 3" key="1">
    <citation type="journal article" date="2018" name="Genome Res.">
        <title>The genomic architecture and molecular evolution of ant odorant receptors.</title>
        <authorList>
            <person name="McKenzie S.K."/>
            <person name="Kronauer D.J.C."/>
        </authorList>
    </citation>
    <scope>NUCLEOTIDE SEQUENCE [LARGE SCALE GENOMIC DNA]</scope>
    <source>
        <strain evidence="2">Clonal line C1</strain>
    </source>
</reference>
<dbReference type="AlphaFoldDB" id="A0A3L8DFA0"/>
<dbReference type="Proteomes" id="UP000279307">
    <property type="component" value="Chromosome 9"/>
</dbReference>
<organism evidence="2 3">
    <name type="scientific">Ooceraea biroi</name>
    <name type="common">Clonal raider ant</name>
    <name type="synonym">Cerapachys biroi</name>
    <dbReference type="NCBI Taxonomy" id="2015173"/>
    <lineage>
        <taxon>Eukaryota</taxon>
        <taxon>Metazoa</taxon>
        <taxon>Ecdysozoa</taxon>
        <taxon>Arthropoda</taxon>
        <taxon>Hexapoda</taxon>
        <taxon>Insecta</taxon>
        <taxon>Pterygota</taxon>
        <taxon>Neoptera</taxon>
        <taxon>Endopterygota</taxon>
        <taxon>Hymenoptera</taxon>
        <taxon>Apocrita</taxon>
        <taxon>Aculeata</taxon>
        <taxon>Formicoidea</taxon>
        <taxon>Formicidae</taxon>
        <taxon>Dorylinae</taxon>
        <taxon>Ooceraea</taxon>
    </lineage>
</organism>
<dbReference type="OrthoDB" id="8191111at2759"/>
<name>A0A3L8DFA0_OOCBI</name>
<dbReference type="InterPro" id="IPR049012">
    <property type="entry name" value="Mutator_transp_dom"/>
</dbReference>
<evidence type="ECO:0000313" key="3">
    <source>
        <dbReference type="Proteomes" id="UP000279307"/>
    </source>
</evidence>
<accession>A0A3L8DFA0</accession>
<sequence length="298" mass="33737">MEVTAITEMFTASQEKYGVKYGNYIGDGDSKTFKAVVDLNPYGDDFPITKSECIGHIEKRMGSRLRNVKKTKKLGGKGKFTDILIKKLTKYYGLAIRRNVESVENMKKDIMATYLHMISTNKNLRHENCPKGEDTWCKYNLAQTFGAKYNHPAPLHAEVAANILPICEDLSREELLERCLGGHTQNANESYNSTVWQLAPKHLHAGRKIVEIAAFIAVCVFNEGFFGVLKIMETLEIKIGTTCKMFADSVDANRIRRQERRSLTSTKEVRLARKQELIEQNEMFEEAEGLLYGPGIAD</sequence>
<proteinExistence type="predicted"/>
<dbReference type="Pfam" id="PF20700">
    <property type="entry name" value="Mutator"/>
    <property type="match status" value="1"/>
</dbReference>
<feature type="domain" description="Mutator-like transposase" evidence="1">
    <location>
        <begin position="1"/>
        <end position="137"/>
    </location>
</feature>
<protein>
    <recommendedName>
        <fullName evidence="1">Mutator-like transposase domain-containing protein</fullName>
    </recommendedName>
</protein>